<evidence type="ECO:0000256" key="1">
    <source>
        <dbReference type="SAM" id="MobiDB-lite"/>
    </source>
</evidence>
<evidence type="ECO:0000313" key="2">
    <source>
        <dbReference type="EMBL" id="ACY96788.1"/>
    </source>
</evidence>
<evidence type="ECO:0000313" key="3">
    <source>
        <dbReference type="Proteomes" id="UP000001918"/>
    </source>
</evidence>
<keyword evidence="3" id="KW-1185">Reference proteome</keyword>
<sequence length="64" mass="7391">MSEMDDMDVPDVEAPDADAAEQRLPVGEEEEDRPVWSGELPLDVDEADYTEQERVVEFDEDDYR</sequence>
<dbReference type="KEGG" id="tcu:Tcur_1205"/>
<organism evidence="2 3">
    <name type="scientific">Thermomonospora curvata (strain ATCC 19995 / DSM 43183 / JCM 3096 / KCTC 9072 / NBRC 15933 / NCIMB 10081 / Henssen B9)</name>
    <dbReference type="NCBI Taxonomy" id="471852"/>
    <lineage>
        <taxon>Bacteria</taxon>
        <taxon>Bacillati</taxon>
        <taxon>Actinomycetota</taxon>
        <taxon>Actinomycetes</taxon>
        <taxon>Streptosporangiales</taxon>
        <taxon>Thermomonosporaceae</taxon>
        <taxon>Thermomonospora</taxon>
    </lineage>
</organism>
<gene>
    <name evidence="2" type="ordered locus">Tcur_1205</name>
</gene>
<dbReference type="STRING" id="471852.Tcur_1205"/>
<feature type="region of interest" description="Disordered" evidence="1">
    <location>
        <begin position="1"/>
        <end position="41"/>
    </location>
</feature>
<dbReference type="Proteomes" id="UP000001918">
    <property type="component" value="Chromosome"/>
</dbReference>
<name>D1A992_THECD</name>
<dbReference type="EMBL" id="CP001738">
    <property type="protein sequence ID" value="ACY96788.1"/>
    <property type="molecule type" value="Genomic_DNA"/>
</dbReference>
<dbReference type="RefSeq" id="WP_012851572.1">
    <property type="nucleotide sequence ID" value="NC_013510.1"/>
</dbReference>
<dbReference type="AlphaFoldDB" id="D1A992"/>
<proteinExistence type="predicted"/>
<reference evidence="2 3" key="1">
    <citation type="journal article" date="2011" name="Stand. Genomic Sci.">
        <title>Complete genome sequence of Thermomonospora curvata type strain (B9).</title>
        <authorList>
            <person name="Chertkov O."/>
            <person name="Sikorski J."/>
            <person name="Nolan M."/>
            <person name="Lapidus A."/>
            <person name="Lucas S."/>
            <person name="Del Rio T.G."/>
            <person name="Tice H."/>
            <person name="Cheng J.F."/>
            <person name="Goodwin L."/>
            <person name="Pitluck S."/>
            <person name="Liolios K."/>
            <person name="Ivanova N."/>
            <person name="Mavromatis K."/>
            <person name="Mikhailova N."/>
            <person name="Ovchinnikova G."/>
            <person name="Pati A."/>
            <person name="Chen A."/>
            <person name="Palaniappan K."/>
            <person name="Djao O.D."/>
            <person name="Land M."/>
            <person name="Hauser L."/>
            <person name="Chang Y.J."/>
            <person name="Jeffries C.D."/>
            <person name="Brettin T."/>
            <person name="Han C."/>
            <person name="Detter J.C."/>
            <person name="Rohde M."/>
            <person name="Goker M."/>
            <person name="Woyke T."/>
            <person name="Bristow J."/>
            <person name="Eisen J.A."/>
            <person name="Markowitz V."/>
            <person name="Hugenholtz P."/>
            <person name="Klenk H.P."/>
            <person name="Kyrpides N.C."/>
        </authorList>
    </citation>
    <scope>NUCLEOTIDE SEQUENCE [LARGE SCALE GENOMIC DNA]</scope>
    <source>
        <strain evidence="3">ATCC 19995 / DSM 43183 / JCM 3096 / KCTC 9072 / NBRC 15933 / NCIMB 10081 / Henssen B9</strain>
    </source>
</reference>
<protein>
    <submittedName>
        <fullName evidence="2">Uncharacterized protein</fullName>
    </submittedName>
</protein>
<dbReference type="OrthoDB" id="3543876at2"/>
<accession>D1A992</accession>
<feature type="compositionally biased region" description="Acidic residues" evidence="1">
    <location>
        <begin position="1"/>
        <end position="19"/>
    </location>
</feature>
<dbReference type="HOGENOM" id="CLU_176356_0_0_11"/>